<dbReference type="HOGENOM" id="CLU_025443_0_0_0"/>
<gene>
    <name evidence="3" type="ordered locus">TGRD_715</name>
</gene>
<accession>B1GYW3</accession>
<dbReference type="Gene3D" id="3.60.21.10">
    <property type="match status" value="1"/>
</dbReference>
<keyword evidence="1" id="KW-0812">Transmembrane</keyword>
<dbReference type="PANTHER" id="PTHR31302">
    <property type="entry name" value="TRANSMEMBRANE PROTEIN WITH METALLOPHOSPHOESTERASE DOMAIN-RELATED"/>
    <property type="match status" value="1"/>
</dbReference>
<dbReference type="InterPro" id="IPR029052">
    <property type="entry name" value="Metallo-depent_PP-like"/>
</dbReference>
<dbReference type="Pfam" id="PF00149">
    <property type="entry name" value="Metallophos"/>
    <property type="match status" value="1"/>
</dbReference>
<protein>
    <submittedName>
        <fullName evidence="3">Metallophosphoesterase</fullName>
    </submittedName>
</protein>
<keyword evidence="1" id="KW-1133">Transmembrane helix</keyword>
<dbReference type="PANTHER" id="PTHR31302:SF0">
    <property type="entry name" value="TRANSMEMBRANE PROTEIN WITH METALLOPHOSPHOESTERASE DOMAIN"/>
    <property type="match status" value="1"/>
</dbReference>
<dbReference type="GO" id="GO:0016787">
    <property type="term" value="F:hydrolase activity"/>
    <property type="evidence" value="ECO:0007669"/>
    <property type="project" value="InterPro"/>
</dbReference>
<dbReference type="EMBL" id="AP009510">
    <property type="protein sequence ID" value="BAG14206.1"/>
    <property type="molecule type" value="Genomic_DNA"/>
</dbReference>
<evidence type="ECO:0000256" key="1">
    <source>
        <dbReference type="SAM" id="Phobius"/>
    </source>
</evidence>
<keyword evidence="1" id="KW-0472">Membrane</keyword>
<sequence length="364" mass="40957">MMSILMILVIYLTGYIYIAWRVNSGLNIRRSYSIYSYLTFAAFGIISILSLATGHNKIPFISAIVTFGFICMGTCAIMFSFLVASDILNSVNLVFKVRNLRYYSTLTAVILGMAASVWSLLNFAFILNVKEVKIKVPQLPVDSLKIVQLSDIHISSFTSSEIINKIFDKAMSFKPDMVVITGDVIDTDLNKDDKYVKYGFKKLKAKYGIFAVSGNHEYYAGIESYFSMLKKLGFKALQNESTLVENLVNVAGINYIDCDKSEKISKVFADADKNYPVIFLSHEPKSFDEASKHSDIKIIQLSGHSHAGQIPPVEIARKYLMKYNYGLYYNNDAVMYITSGTRLWGPPMRLFNTSEIAVITLERG</sequence>
<dbReference type="InterPro" id="IPR004843">
    <property type="entry name" value="Calcineurin-like_PHP"/>
</dbReference>
<evidence type="ECO:0000259" key="2">
    <source>
        <dbReference type="Pfam" id="PF00149"/>
    </source>
</evidence>
<dbReference type="KEGG" id="rsd:TGRD_715"/>
<keyword evidence="4" id="KW-1185">Reference proteome</keyword>
<feature type="domain" description="Calcineurin-like phosphoesterase" evidence="2">
    <location>
        <begin position="144"/>
        <end position="307"/>
    </location>
</feature>
<reference evidence="4" key="1">
    <citation type="journal article" date="2008" name="Proc. Natl. Acad. Sci. U.S.A.">
        <title>Complete genome of the uncultured termite group 1 bacteria in a single host protist cell.</title>
        <authorList>
            <person name="Hongoh Y."/>
            <person name="Sharma V.K."/>
            <person name="Prakash T."/>
            <person name="Noda S."/>
            <person name="Taylor T.D."/>
            <person name="Kudo T."/>
            <person name="Sakaki Y."/>
            <person name="Toyoda A."/>
            <person name="Hattori M."/>
            <person name="Ohkuma M."/>
        </authorList>
    </citation>
    <scope>NUCLEOTIDE SEQUENCE [LARGE SCALE GENOMIC DNA]</scope>
    <source>
        <strain evidence="4">Rs-D17 genomovar Ri2008</strain>
    </source>
</reference>
<evidence type="ECO:0000313" key="4">
    <source>
        <dbReference type="Proteomes" id="UP000001691"/>
    </source>
</evidence>
<proteinExistence type="predicted"/>
<name>B1GYW3_ENDTX</name>
<feature type="transmembrane region" description="Helical" evidence="1">
    <location>
        <begin position="60"/>
        <end position="82"/>
    </location>
</feature>
<evidence type="ECO:0000313" key="3">
    <source>
        <dbReference type="EMBL" id="BAG14206.1"/>
    </source>
</evidence>
<dbReference type="InterPro" id="IPR051158">
    <property type="entry name" value="Metallophosphoesterase_sf"/>
</dbReference>
<feature type="transmembrane region" description="Helical" evidence="1">
    <location>
        <begin position="102"/>
        <end position="127"/>
    </location>
</feature>
<feature type="transmembrane region" description="Helical" evidence="1">
    <location>
        <begin position="5"/>
        <end position="22"/>
    </location>
</feature>
<feature type="transmembrane region" description="Helical" evidence="1">
    <location>
        <begin position="34"/>
        <end position="53"/>
    </location>
</feature>
<dbReference type="AlphaFoldDB" id="B1GYW3"/>
<dbReference type="SUPFAM" id="SSF56300">
    <property type="entry name" value="Metallo-dependent phosphatases"/>
    <property type="match status" value="1"/>
</dbReference>
<dbReference type="CDD" id="cd07385">
    <property type="entry name" value="MPP_YkuE_C"/>
    <property type="match status" value="1"/>
</dbReference>
<dbReference type="Proteomes" id="UP000001691">
    <property type="component" value="Chromosome"/>
</dbReference>
<organism evidence="3 4">
    <name type="scientific">Endomicrobium trichonymphae</name>
    <dbReference type="NCBI Taxonomy" id="1408204"/>
    <lineage>
        <taxon>Bacteria</taxon>
        <taxon>Pseudomonadati</taxon>
        <taxon>Elusimicrobiota</taxon>
        <taxon>Endomicrobiia</taxon>
        <taxon>Endomicrobiales</taxon>
        <taxon>Endomicrobiaceae</taxon>
        <taxon>Candidatus Endomicrobiellum</taxon>
    </lineage>
</organism>